<keyword evidence="2" id="KW-1185">Reference proteome</keyword>
<proteinExistence type="predicted"/>
<reference evidence="1 2" key="1">
    <citation type="submission" date="2024-08" db="EMBL/GenBank/DDBJ databases">
        <title>Gnathostoma spinigerum genome.</title>
        <authorList>
            <person name="Gonzalez-Bertolin B."/>
            <person name="Monzon S."/>
            <person name="Zaballos A."/>
            <person name="Jimenez P."/>
            <person name="Dekumyoy P."/>
            <person name="Varona S."/>
            <person name="Cuesta I."/>
            <person name="Sumanam S."/>
            <person name="Adisakwattana P."/>
            <person name="Gasser R.B."/>
            <person name="Hernandez-Gonzalez A."/>
            <person name="Young N.D."/>
            <person name="Perteguer M.J."/>
        </authorList>
    </citation>
    <scope>NUCLEOTIDE SEQUENCE [LARGE SCALE GENOMIC DNA]</scope>
    <source>
        <strain evidence="1">AL3</strain>
        <tissue evidence="1">Liver</tissue>
    </source>
</reference>
<accession>A0ABD6ENG4</accession>
<comment type="caution">
    <text evidence="1">The sequence shown here is derived from an EMBL/GenBank/DDBJ whole genome shotgun (WGS) entry which is preliminary data.</text>
</comment>
<dbReference type="EMBL" id="JBGFUD010007367">
    <property type="protein sequence ID" value="MFH4981515.1"/>
    <property type="molecule type" value="Genomic_DNA"/>
</dbReference>
<name>A0ABD6ENG4_9BILA</name>
<dbReference type="AlphaFoldDB" id="A0ABD6ENG4"/>
<evidence type="ECO:0000313" key="1">
    <source>
        <dbReference type="EMBL" id="MFH4981515.1"/>
    </source>
</evidence>
<sequence length="290" mass="33713">MTVNAVGLSSLTTKNSEFQHVHMEQIVKSLDVTDRFLQFVIQDENRLRDAKFMQFLSEIRLDHKRTMAVFDKLRDQIQSKTTSEFMTDVNDYCHNVQLANCRSKSMGALNCLKQQCDQNGNDLHYYADPLSTIDHYGSQSLKQHSKWMAGSDTALDYLSDDNHPNGAILDKFVPQQTHVFTQHNTLQISVPQHFQVMLGDRDSTFKLNSHSQRCLKELIEQREAEMNDENESFRVNRFRAHRVPPSTYEPRYEMLQMQQELVGSFSFFVQVIFSRKTEKKKEISAFAVSL</sequence>
<organism evidence="1 2">
    <name type="scientific">Gnathostoma spinigerum</name>
    <dbReference type="NCBI Taxonomy" id="75299"/>
    <lineage>
        <taxon>Eukaryota</taxon>
        <taxon>Metazoa</taxon>
        <taxon>Ecdysozoa</taxon>
        <taxon>Nematoda</taxon>
        <taxon>Chromadorea</taxon>
        <taxon>Rhabditida</taxon>
        <taxon>Spirurina</taxon>
        <taxon>Gnathostomatomorpha</taxon>
        <taxon>Gnathostomatoidea</taxon>
        <taxon>Gnathostomatidae</taxon>
        <taxon>Gnathostoma</taxon>
    </lineage>
</organism>
<evidence type="ECO:0000313" key="2">
    <source>
        <dbReference type="Proteomes" id="UP001608902"/>
    </source>
</evidence>
<dbReference type="Proteomes" id="UP001608902">
    <property type="component" value="Unassembled WGS sequence"/>
</dbReference>
<protein>
    <submittedName>
        <fullName evidence="1">Uncharacterized protein</fullName>
    </submittedName>
</protein>
<gene>
    <name evidence="1" type="ORF">AB6A40_008224</name>
</gene>